<proteinExistence type="predicted"/>
<evidence type="ECO:0000313" key="3">
    <source>
        <dbReference type="Proteomes" id="UP000177579"/>
    </source>
</evidence>
<keyword evidence="1" id="KW-1133">Transmembrane helix</keyword>
<keyword evidence="1" id="KW-0472">Membrane</keyword>
<gene>
    <name evidence="2" type="ORF">A2531_03995</name>
</gene>
<organism evidence="2 3">
    <name type="scientific">Candidatus Falkowbacteria bacterium RIFOXYD2_FULL_34_120</name>
    <dbReference type="NCBI Taxonomy" id="1798007"/>
    <lineage>
        <taxon>Bacteria</taxon>
        <taxon>Candidatus Falkowiibacteriota</taxon>
    </lineage>
</organism>
<name>A0A1F5TPZ4_9BACT</name>
<evidence type="ECO:0008006" key="4">
    <source>
        <dbReference type="Google" id="ProtNLM"/>
    </source>
</evidence>
<reference evidence="2 3" key="1">
    <citation type="journal article" date="2016" name="Nat. Commun.">
        <title>Thousands of microbial genomes shed light on interconnected biogeochemical processes in an aquifer system.</title>
        <authorList>
            <person name="Anantharaman K."/>
            <person name="Brown C.T."/>
            <person name="Hug L.A."/>
            <person name="Sharon I."/>
            <person name="Castelle C.J."/>
            <person name="Probst A.J."/>
            <person name="Thomas B.C."/>
            <person name="Singh A."/>
            <person name="Wilkins M.J."/>
            <person name="Karaoz U."/>
            <person name="Brodie E.L."/>
            <person name="Williams K.H."/>
            <person name="Hubbard S.S."/>
            <person name="Banfield J.F."/>
        </authorList>
    </citation>
    <scope>NUCLEOTIDE SEQUENCE [LARGE SCALE GENOMIC DNA]</scope>
</reference>
<comment type="caution">
    <text evidence="2">The sequence shown here is derived from an EMBL/GenBank/DDBJ whole genome shotgun (WGS) entry which is preliminary data.</text>
</comment>
<dbReference type="EMBL" id="MFGO01000018">
    <property type="protein sequence ID" value="OGF40899.1"/>
    <property type="molecule type" value="Genomic_DNA"/>
</dbReference>
<keyword evidence="1" id="KW-0812">Transmembrane</keyword>
<protein>
    <recommendedName>
        <fullName evidence="4">DUF2304 domain-containing protein</fullName>
    </recommendedName>
</protein>
<feature type="transmembrane region" description="Helical" evidence="1">
    <location>
        <begin position="55"/>
        <end position="82"/>
    </location>
</feature>
<sequence>MFQQIIALFVILYFIIKLFLEKKQNKINVNEFAFWLIFWISAGFAIIFLKHIDRIVAGLGFSSTGIDLLLYIGIIVLFSLIFKLRLKIEKQEKNITKIIREIALKK</sequence>
<dbReference type="InterPro" id="IPR019277">
    <property type="entry name" value="DUF2304"/>
</dbReference>
<feature type="transmembrane region" description="Helical" evidence="1">
    <location>
        <begin position="32"/>
        <end position="49"/>
    </location>
</feature>
<dbReference type="Pfam" id="PF10066">
    <property type="entry name" value="DUF2304"/>
    <property type="match status" value="1"/>
</dbReference>
<accession>A0A1F5TPZ4</accession>
<feature type="transmembrane region" description="Helical" evidence="1">
    <location>
        <begin position="5"/>
        <end position="20"/>
    </location>
</feature>
<evidence type="ECO:0000313" key="2">
    <source>
        <dbReference type="EMBL" id="OGF40899.1"/>
    </source>
</evidence>
<dbReference type="AlphaFoldDB" id="A0A1F5TPZ4"/>
<dbReference type="Proteomes" id="UP000177579">
    <property type="component" value="Unassembled WGS sequence"/>
</dbReference>
<evidence type="ECO:0000256" key="1">
    <source>
        <dbReference type="SAM" id="Phobius"/>
    </source>
</evidence>